<dbReference type="SUPFAM" id="SSF48371">
    <property type="entry name" value="ARM repeat"/>
    <property type="match status" value="1"/>
</dbReference>
<comment type="subcellular location">
    <subcellularLocation>
        <location evidence="3">Nucleus</location>
    </subcellularLocation>
</comment>
<dbReference type="Gene3D" id="2.60.120.650">
    <property type="entry name" value="Cupin"/>
    <property type="match status" value="1"/>
</dbReference>
<keyword evidence="1 3" id="KW-0479">Metal-binding</keyword>
<dbReference type="Pfam" id="PF08007">
    <property type="entry name" value="JmjC_2"/>
    <property type="match status" value="1"/>
</dbReference>
<comment type="function">
    <text evidence="3">Oxygenase that can act as both a histone lysine demethylase and a ribosomal histidine hydroxylase.</text>
</comment>
<dbReference type="InterPro" id="IPR003347">
    <property type="entry name" value="JmjC_dom"/>
</dbReference>
<sequence>MEGGTRSSSRRKRTKKRKRGRESPPRSASDASPDDTYFFPILMACCCNLDPPCCRRMVDRLLRSHLAFVRAGGRSGALPPGLLSLLPLLLNQKRSRDVAVLAAEMVGAMALCSLESNEEIVSDGATVRALVAALGNRSTAVATAACNAILDLSAAPLAREQLRKSLAVEKLLSVLHQVVNKPASDGGSYHFKMAATMEGGLLPSSFLEAAVVLINTCNNDFLESIPGEATREFLLLAKELWLGCRRVQRGSVSPSRQDLAETIFRLSMNQDGFTSCPPDLLRTCIFGREESGFENFILAHWENSPVLLRSGSGDDDAISNCCDFSSGSMDAALESILRGSVSCPPVSSDELDILSFLEEARGSLGVDLRYGQDIRVVRTQELDSGCKGEVHFFGKLSGLTSVDDSALTGDHVLKCRKAVEDGYTVALRGLEFRSKGIAELCDGMAALFGQPSVGANIYLTPPGSQGLSRHYDDHCVFVYQLLGMKRWVVSPRSTPLLPRLYEPLGSSFCSESGGGHGEAMEFFLRQGDILYIPRGCPHEAFTPATNDPESQLGMSTFSLHLTLGIEVEPPFEWEGFAHVALHCWSENQREEEHRPVDSAAMTLSSLVVNLLHVAIGLIGDRNPIFRKACMVLSASLHSSGGRNPSSVFNLASIFGNMIACIDAQSDFSEALEKTEDAVSRKDGLFLHRLRWLRLLLPRERRPAGRFDFDDLLEAFDELLPLTRGQIGPVEAMFAETKRKFCRFAAFEDARRSFELLQRGYRKTRSQYTNGMLALHSGST</sequence>
<reference evidence="6" key="1">
    <citation type="submission" date="2020-02" db="EMBL/GenBank/DDBJ databases">
        <authorList>
            <person name="Scholz U."/>
            <person name="Mascher M."/>
            <person name="Fiebig A."/>
        </authorList>
    </citation>
    <scope>NUCLEOTIDE SEQUENCE</scope>
</reference>
<dbReference type="OrthoDB" id="425950at2759"/>
<evidence type="ECO:0000313" key="7">
    <source>
        <dbReference type="Proteomes" id="UP000663760"/>
    </source>
</evidence>
<evidence type="ECO:0000256" key="2">
    <source>
        <dbReference type="ARBA" id="ARBA00023004"/>
    </source>
</evidence>
<comment type="similarity">
    <text evidence="3">Belongs to the ROX family.</text>
</comment>
<dbReference type="GO" id="GO:0005506">
    <property type="term" value="F:iron ion binding"/>
    <property type="evidence" value="ECO:0007669"/>
    <property type="project" value="UniProtKB-UniRule"/>
</dbReference>
<comment type="cofactor">
    <cofactor evidence="3">
        <name>Fe(2+)</name>
        <dbReference type="ChEBI" id="CHEBI:29033"/>
    </cofactor>
    <text evidence="3">Binds 1 Fe(2+) ion per subunit.</text>
</comment>
<dbReference type="EC" id="1.14.11.-" evidence="3"/>
<dbReference type="InterPro" id="IPR011989">
    <property type="entry name" value="ARM-like"/>
</dbReference>
<feature type="region of interest" description="Disordered" evidence="4">
    <location>
        <begin position="1"/>
        <end position="31"/>
    </location>
</feature>
<dbReference type="PROSITE" id="PS51184">
    <property type="entry name" value="JMJC"/>
    <property type="match status" value="1"/>
</dbReference>
<evidence type="ECO:0000259" key="5">
    <source>
        <dbReference type="PROSITE" id="PS51184"/>
    </source>
</evidence>
<keyword evidence="3" id="KW-0804">Transcription</keyword>
<dbReference type="InterPro" id="IPR039994">
    <property type="entry name" value="NO66-like"/>
</dbReference>
<dbReference type="InterPro" id="IPR016024">
    <property type="entry name" value="ARM-type_fold"/>
</dbReference>
<dbReference type="Gene3D" id="1.25.10.10">
    <property type="entry name" value="Leucine-rich Repeat Variant"/>
    <property type="match status" value="1"/>
</dbReference>
<dbReference type="AlphaFoldDB" id="A0A7I8KLS6"/>
<dbReference type="PANTHER" id="PTHR13096">
    <property type="entry name" value="MINA53 MYC INDUCED NUCLEAR ANTIGEN"/>
    <property type="match status" value="1"/>
</dbReference>
<accession>A0A7I8KLS6</accession>
<evidence type="ECO:0000256" key="1">
    <source>
        <dbReference type="ARBA" id="ARBA00022723"/>
    </source>
</evidence>
<dbReference type="GO" id="GO:0051864">
    <property type="term" value="F:histone H3K36 demethylase activity"/>
    <property type="evidence" value="ECO:0007669"/>
    <property type="project" value="TreeGrafter"/>
</dbReference>
<keyword evidence="3" id="KW-0539">Nucleus</keyword>
<dbReference type="Proteomes" id="UP000663760">
    <property type="component" value="Chromosome 6"/>
</dbReference>
<keyword evidence="2 3" id="KW-0408">Iron</keyword>
<gene>
    <name evidence="6" type="ORF">SI8410_06009394</name>
</gene>
<keyword evidence="3" id="KW-0805">Transcription regulation</keyword>
<proteinExistence type="inferred from homology"/>
<evidence type="ECO:0000256" key="4">
    <source>
        <dbReference type="SAM" id="MobiDB-lite"/>
    </source>
</evidence>
<evidence type="ECO:0000313" key="6">
    <source>
        <dbReference type="EMBL" id="CAA7398729.1"/>
    </source>
</evidence>
<dbReference type="GO" id="GO:0032453">
    <property type="term" value="F:histone H3K4 demethylase activity"/>
    <property type="evidence" value="ECO:0007669"/>
    <property type="project" value="TreeGrafter"/>
</dbReference>
<feature type="compositionally biased region" description="Basic residues" evidence="4">
    <location>
        <begin position="8"/>
        <end position="20"/>
    </location>
</feature>
<evidence type="ECO:0000256" key="3">
    <source>
        <dbReference type="RuleBase" id="RU366061"/>
    </source>
</evidence>
<keyword evidence="3" id="KW-0223">Dioxygenase</keyword>
<dbReference type="SUPFAM" id="SSF51197">
    <property type="entry name" value="Clavaminate synthase-like"/>
    <property type="match status" value="1"/>
</dbReference>
<dbReference type="EMBL" id="LR746269">
    <property type="protein sequence ID" value="CAA7398729.1"/>
    <property type="molecule type" value="Genomic_DNA"/>
</dbReference>
<dbReference type="GO" id="GO:0005730">
    <property type="term" value="C:nucleolus"/>
    <property type="evidence" value="ECO:0007669"/>
    <property type="project" value="TreeGrafter"/>
</dbReference>
<name>A0A7I8KLS6_SPIIN</name>
<keyword evidence="3" id="KW-0560">Oxidoreductase</keyword>
<dbReference type="PANTHER" id="PTHR13096:SF9">
    <property type="entry name" value="BIFUNCTIONAL LYSINE-SPECIFIC DEMETHYLASE AND HISTIDYL-HYDROXYLASE"/>
    <property type="match status" value="1"/>
</dbReference>
<protein>
    <recommendedName>
        <fullName evidence="3">Bifunctional lysine-specific demethylase and histidyl-hydroxylase</fullName>
        <ecNumber evidence="3">1.14.11.-</ecNumber>
    </recommendedName>
</protein>
<organism evidence="6 7">
    <name type="scientific">Spirodela intermedia</name>
    <name type="common">Intermediate duckweed</name>
    <dbReference type="NCBI Taxonomy" id="51605"/>
    <lineage>
        <taxon>Eukaryota</taxon>
        <taxon>Viridiplantae</taxon>
        <taxon>Streptophyta</taxon>
        <taxon>Embryophyta</taxon>
        <taxon>Tracheophyta</taxon>
        <taxon>Spermatophyta</taxon>
        <taxon>Magnoliopsida</taxon>
        <taxon>Liliopsida</taxon>
        <taxon>Araceae</taxon>
        <taxon>Lemnoideae</taxon>
        <taxon>Spirodela</taxon>
    </lineage>
</organism>
<keyword evidence="7" id="KW-1185">Reference proteome</keyword>
<feature type="domain" description="JmjC" evidence="5">
    <location>
        <begin position="417"/>
        <end position="582"/>
    </location>
</feature>